<dbReference type="AlphaFoldDB" id="A0A0N9VB28"/>
<organism evidence="8 9">
    <name type="scientific">Acinetobacter equi</name>
    <dbReference type="NCBI Taxonomy" id="1324350"/>
    <lineage>
        <taxon>Bacteria</taxon>
        <taxon>Pseudomonadati</taxon>
        <taxon>Pseudomonadota</taxon>
        <taxon>Gammaproteobacteria</taxon>
        <taxon>Moraxellales</taxon>
        <taxon>Moraxellaceae</taxon>
        <taxon>Acinetobacter</taxon>
    </lineage>
</organism>
<proteinExistence type="predicted"/>
<evidence type="ECO:0000256" key="7">
    <source>
        <dbReference type="SAM" id="SignalP"/>
    </source>
</evidence>
<keyword evidence="4" id="KW-0564">Palmitate</keyword>
<keyword evidence="6" id="KW-0449">Lipoprotein</keyword>
<dbReference type="EMBL" id="CP012808">
    <property type="protein sequence ID" value="ALH96599.1"/>
    <property type="molecule type" value="Genomic_DNA"/>
</dbReference>
<dbReference type="KEGG" id="aei:AOY20_14175"/>
<evidence type="ECO:0000256" key="6">
    <source>
        <dbReference type="ARBA" id="ARBA00023288"/>
    </source>
</evidence>
<protein>
    <recommendedName>
        <fullName evidence="10">Lipoprotein</fullName>
    </recommendedName>
</protein>
<evidence type="ECO:0000256" key="4">
    <source>
        <dbReference type="ARBA" id="ARBA00023139"/>
    </source>
</evidence>
<evidence type="ECO:0008006" key="10">
    <source>
        <dbReference type="Google" id="ProtNLM"/>
    </source>
</evidence>
<accession>A0A0N9VB28</accession>
<feature type="chain" id="PRO_5006039364" description="Lipoprotein" evidence="7">
    <location>
        <begin position="19"/>
        <end position="81"/>
    </location>
</feature>
<name>A0A0N9VB28_9GAMM</name>
<dbReference type="OrthoDB" id="6713528at2"/>
<dbReference type="NCBIfam" id="NF047847">
    <property type="entry name" value="SS_mature_LptM"/>
    <property type="match status" value="1"/>
</dbReference>
<sequence>MRFAICCMSLLVTSSVLVGCGQTGALQLPNDPTYDKRSKYLIYPDAKKSNQQEQQQDVSVPSAVTTPVSEAIVTEFSTSTP</sequence>
<evidence type="ECO:0000313" key="8">
    <source>
        <dbReference type="EMBL" id="ALH96599.1"/>
    </source>
</evidence>
<keyword evidence="5" id="KW-0998">Cell outer membrane</keyword>
<dbReference type="RefSeq" id="WP_054582477.1">
    <property type="nucleotide sequence ID" value="NZ_CP012808.1"/>
</dbReference>
<reference evidence="8 9" key="1">
    <citation type="journal article" date="2015" name="Int. J. Syst. Evol. Microbiol.">
        <title>Acinetobacter equi sp. nov. isolated from horse faeces.</title>
        <authorList>
            <person name="Poppel M.T."/>
            <person name="Skiebe E."/>
            <person name="Laue M."/>
            <person name="Bergmann H."/>
            <person name="Ebersberger I."/>
            <person name="Garn T."/>
            <person name="Fruth A."/>
            <person name="Baumgardt S."/>
            <person name="Busse H.J."/>
            <person name="Wilharm G."/>
        </authorList>
    </citation>
    <scope>NUCLEOTIDE SEQUENCE [LARGE SCALE GENOMIC DNA]</scope>
    <source>
        <strain evidence="8 9">114</strain>
    </source>
</reference>
<dbReference type="InterPro" id="IPR032831">
    <property type="entry name" value="LptM_cons"/>
</dbReference>
<evidence type="ECO:0000256" key="5">
    <source>
        <dbReference type="ARBA" id="ARBA00023237"/>
    </source>
</evidence>
<evidence type="ECO:0000313" key="9">
    <source>
        <dbReference type="Proteomes" id="UP000064939"/>
    </source>
</evidence>
<keyword evidence="2 7" id="KW-0732">Signal</keyword>
<comment type="subcellular location">
    <subcellularLocation>
        <location evidence="1">Cell outer membrane</location>
        <topology evidence="1">Lipid-anchor</topology>
    </subcellularLocation>
</comment>
<dbReference type="Proteomes" id="UP000064939">
    <property type="component" value="Chromosome"/>
</dbReference>
<feature type="signal peptide" evidence="7">
    <location>
        <begin position="1"/>
        <end position="18"/>
    </location>
</feature>
<evidence type="ECO:0000256" key="3">
    <source>
        <dbReference type="ARBA" id="ARBA00023136"/>
    </source>
</evidence>
<evidence type="ECO:0000256" key="2">
    <source>
        <dbReference type="ARBA" id="ARBA00022729"/>
    </source>
</evidence>
<gene>
    <name evidence="8" type="ORF">AOY20_14175</name>
</gene>
<dbReference type="STRING" id="1324350.AOY20_14175"/>
<evidence type="ECO:0000256" key="1">
    <source>
        <dbReference type="ARBA" id="ARBA00004459"/>
    </source>
</evidence>
<keyword evidence="9" id="KW-1185">Reference proteome</keyword>
<dbReference type="PROSITE" id="PS51257">
    <property type="entry name" value="PROKAR_LIPOPROTEIN"/>
    <property type="match status" value="1"/>
</dbReference>
<keyword evidence="3" id="KW-0472">Membrane</keyword>